<dbReference type="AlphaFoldDB" id="A0A7N4NMY2"/>
<reference evidence="5" key="2">
    <citation type="submission" date="2025-08" db="UniProtKB">
        <authorList>
            <consortium name="Ensembl"/>
        </authorList>
    </citation>
    <scope>IDENTIFICATION</scope>
</reference>
<feature type="signal peptide" evidence="3">
    <location>
        <begin position="1"/>
        <end position="21"/>
    </location>
</feature>
<dbReference type="Ensembl" id="ENSSHAT00000038278.1">
    <property type="protein sequence ID" value="ENSSHAP00000025228.1"/>
    <property type="gene ID" value="ENSSHAG00000021417.1"/>
</dbReference>
<evidence type="ECO:0000256" key="3">
    <source>
        <dbReference type="SAM" id="SignalP"/>
    </source>
</evidence>
<dbReference type="GO" id="GO:0007166">
    <property type="term" value="P:cell surface receptor signaling pathway"/>
    <property type="evidence" value="ECO:0007669"/>
    <property type="project" value="TreeGrafter"/>
</dbReference>
<proteinExistence type="predicted"/>
<evidence type="ECO:0000313" key="5">
    <source>
        <dbReference type="Ensembl" id="ENSSHAP00000025228.1"/>
    </source>
</evidence>
<dbReference type="FunCoup" id="A0A7N4NMY2">
    <property type="interactions" value="610"/>
</dbReference>
<accession>A0A7N4NMY2</accession>
<organism evidence="5 6">
    <name type="scientific">Sarcophilus harrisii</name>
    <name type="common">Tasmanian devil</name>
    <name type="synonym">Sarcophilus laniarius</name>
    <dbReference type="NCBI Taxonomy" id="9305"/>
    <lineage>
        <taxon>Eukaryota</taxon>
        <taxon>Metazoa</taxon>
        <taxon>Chordata</taxon>
        <taxon>Craniata</taxon>
        <taxon>Vertebrata</taxon>
        <taxon>Euteleostomi</taxon>
        <taxon>Mammalia</taxon>
        <taxon>Metatheria</taxon>
        <taxon>Dasyuromorphia</taxon>
        <taxon>Dasyuridae</taxon>
        <taxon>Sarcophilus</taxon>
    </lineage>
</organism>
<evidence type="ECO:0000313" key="6">
    <source>
        <dbReference type="Proteomes" id="UP000007648"/>
    </source>
</evidence>
<evidence type="ECO:0000256" key="1">
    <source>
        <dbReference type="ARBA" id="ARBA00022729"/>
    </source>
</evidence>
<dbReference type="InterPro" id="IPR007110">
    <property type="entry name" value="Ig-like_dom"/>
</dbReference>
<dbReference type="PROSITE" id="PS50835">
    <property type="entry name" value="IG_LIKE"/>
    <property type="match status" value="1"/>
</dbReference>
<reference evidence="5 6" key="1">
    <citation type="journal article" date="2011" name="Proc. Natl. Acad. Sci. U.S.A.">
        <title>Genetic diversity and population structure of the endangered marsupial Sarcophilus harrisii (Tasmanian devil).</title>
        <authorList>
            <person name="Miller W."/>
            <person name="Hayes V.M."/>
            <person name="Ratan A."/>
            <person name="Petersen D.C."/>
            <person name="Wittekindt N.E."/>
            <person name="Miller J."/>
            <person name="Walenz B."/>
            <person name="Knight J."/>
            <person name="Qi J."/>
            <person name="Zhao F."/>
            <person name="Wang Q."/>
            <person name="Bedoya-Reina O.C."/>
            <person name="Katiyar N."/>
            <person name="Tomsho L.P."/>
            <person name="Kasson L.M."/>
            <person name="Hardie R.A."/>
            <person name="Woodbridge P."/>
            <person name="Tindall E.A."/>
            <person name="Bertelsen M.F."/>
            <person name="Dixon D."/>
            <person name="Pyecroft S."/>
            <person name="Helgen K.M."/>
            <person name="Lesk A.M."/>
            <person name="Pringle T.H."/>
            <person name="Patterson N."/>
            <person name="Zhang Y."/>
            <person name="Kreiss A."/>
            <person name="Woods G.M."/>
            <person name="Jones M.E."/>
            <person name="Schuster S.C."/>
        </authorList>
    </citation>
    <scope>NUCLEOTIDE SEQUENCE [LARGE SCALE GENOMIC DNA]</scope>
</reference>
<dbReference type="GO" id="GO:0005886">
    <property type="term" value="C:plasma membrane"/>
    <property type="evidence" value="ECO:0007669"/>
    <property type="project" value="TreeGrafter"/>
</dbReference>
<dbReference type="InterPro" id="IPR013106">
    <property type="entry name" value="Ig_V-set"/>
</dbReference>
<dbReference type="PANTHER" id="PTHR23268">
    <property type="entry name" value="T-CELL RECEPTOR BETA CHAIN"/>
    <property type="match status" value="1"/>
</dbReference>
<dbReference type="SMART" id="SM00406">
    <property type="entry name" value="IGv"/>
    <property type="match status" value="1"/>
</dbReference>
<dbReference type="InParanoid" id="A0A7N4NMY2"/>
<protein>
    <recommendedName>
        <fullName evidence="4">Ig-like domain-containing protein</fullName>
    </recommendedName>
</protein>
<feature type="domain" description="Ig-like" evidence="4">
    <location>
        <begin position="18"/>
        <end position="113"/>
    </location>
</feature>
<keyword evidence="6" id="KW-1185">Reference proteome</keyword>
<dbReference type="InterPro" id="IPR036179">
    <property type="entry name" value="Ig-like_dom_sf"/>
</dbReference>
<dbReference type="Proteomes" id="UP000007648">
    <property type="component" value="Unassembled WGS sequence"/>
</dbReference>
<dbReference type="Gene3D" id="2.60.40.10">
    <property type="entry name" value="Immunoglobulins"/>
    <property type="match status" value="1"/>
</dbReference>
<dbReference type="InterPro" id="IPR050413">
    <property type="entry name" value="TCR_beta_variable"/>
</dbReference>
<evidence type="ECO:0000259" key="4">
    <source>
        <dbReference type="PROSITE" id="PS50835"/>
    </source>
</evidence>
<dbReference type="PANTHER" id="PTHR23268:SF14">
    <property type="entry name" value="T CELL RECEPTOR BETA VARIABLE 12-3-RELATED"/>
    <property type="match status" value="1"/>
</dbReference>
<dbReference type="Pfam" id="PF07686">
    <property type="entry name" value="V-set"/>
    <property type="match status" value="1"/>
</dbReference>
<evidence type="ECO:0000256" key="2">
    <source>
        <dbReference type="ARBA" id="ARBA00022859"/>
    </source>
</evidence>
<reference evidence="5" key="3">
    <citation type="submission" date="2025-09" db="UniProtKB">
        <authorList>
            <consortium name="Ensembl"/>
        </authorList>
    </citation>
    <scope>IDENTIFICATION</scope>
</reference>
<dbReference type="GeneTree" id="ENSGT00940000162509"/>
<dbReference type="GO" id="GO:0002376">
    <property type="term" value="P:immune system process"/>
    <property type="evidence" value="ECO:0007669"/>
    <property type="project" value="UniProtKB-KW"/>
</dbReference>
<dbReference type="SUPFAM" id="SSF48726">
    <property type="entry name" value="Immunoglobulin"/>
    <property type="match status" value="1"/>
</dbReference>
<dbReference type="InterPro" id="IPR013783">
    <property type="entry name" value="Ig-like_fold"/>
</dbReference>
<feature type="chain" id="PRO_5029568376" description="Ig-like domain-containing protein" evidence="3">
    <location>
        <begin position="22"/>
        <end position="113"/>
    </location>
</feature>
<sequence length="113" mass="13060">MVNRLFCWVSIFVLGSAPIEAGITQTPRYLVIKMKQKVTLRCEQNLGHDSMYWYQQEPQKGPKIMFSYDYEEVNVNETVSPRFKPTKVNNHLTLSIHPVEAEDSATYLCSSSR</sequence>
<keyword evidence="1 3" id="KW-0732">Signal</keyword>
<keyword evidence="2" id="KW-0391">Immunity</keyword>
<name>A0A7N4NMY2_SARHA</name>